<dbReference type="InterPro" id="IPR005174">
    <property type="entry name" value="KIB1-4_b-propeller"/>
</dbReference>
<organism evidence="2 3">
    <name type="scientific">Jatropha curcas</name>
    <name type="common">Barbados nut</name>
    <dbReference type="NCBI Taxonomy" id="180498"/>
    <lineage>
        <taxon>Eukaryota</taxon>
        <taxon>Viridiplantae</taxon>
        <taxon>Streptophyta</taxon>
        <taxon>Embryophyta</taxon>
        <taxon>Tracheophyta</taxon>
        <taxon>Spermatophyta</taxon>
        <taxon>Magnoliopsida</taxon>
        <taxon>eudicotyledons</taxon>
        <taxon>Gunneridae</taxon>
        <taxon>Pentapetalae</taxon>
        <taxon>rosids</taxon>
        <taxon>fabids</taxon>
        <taxon>Malpighiales</taxon>
        <taxon>Euphorbiaceae</taxon>
        <taxon>Crotonoideae</taxon>
        <taxon>Jatropheae</taxon>
        <taxon>Jatropha</taxon>
    </lineage>
</organism>
<dbReference type="Pfam" id="PF00646">
    <property type="entry name" value="F-box"/>
    <property type="match status" value="1"/>
</dbReference>
<proteinExistence type="predicted"/>
<sequence length="325" mass="36782">MVDENQIDLDGGGRWLQLPDDVMAMIIGRLDIIDRANMSCVCKLWKSLIGKGISVASVQLPWILLPHDWGYKQISFYNMYRGKIHTFDLPKSVLEGRCCASSKGWVLIVKGSETKPKLVLLNPISGEIVHLPSITTIPSYYDFLEELRYPYDFSAFINKIELSSDDASTFIISANICESSVAICKPNDNKWTALNQQRTIGFGGQLAQLVQEEEDYCLLENVMLKSYLVESSHGELLILHKIFDGFRDELDSDNDEEEDSAFYYFRTREFKVYKTDQSNGNGSLDDQVLFVGNSGSSISLPATELNSFRLKGNSIHFLTDMDYQD</sequence>
<dbReference type="Proteomes" id="UP000027138">
    <property type="component" value="Unassembled WGS sequence"/>
</dbReference>
<evidence type="ECO:0000313" key="3">
    <source>
        <dbReference type="Proteomes" id="UP000027138"/>
    </source>
</evidence>
<accession>A0A067LD27</accession>
<dbReference type="CDD" id="cd09917">
    <property type="entry name" value="F-box_SF"/>
    <property type="match status" value="1"/>
</dbReference>
<dbReference type="PROSITE" id="PS50181">
    <property type="entry name" value="FBOX"/>
    <property type="match status" value="1"/>
</dbReference>
<dbReference type="AlphaFoldDB" id="A0A067LD27"/>
<evidence type="ECO:0000259" key="1">
    <source>
        <dbReference type="PROSITE" id="PS50181"/>
    </source>
</evidence>
<dbReference type="PANTHER" id="PTHR44259">
    <property type="entry name" value="OS07G0183000 PROTEIN-RELATED"/>
    <property type="match status" value="1"/>
</dbReference>
<dbReference type="Pfam" id="PF03478">
    <property type="entry name" value="Beta-prop_KIB1-4"/>
    <property type="match status" value="1"/>
</dbReference>
<keyword evidence="3" id="KW-1185">Reference proteome</keyword>
<feature type="domain" description="F-box" evidence="1">
    <location>
        <begin position="12"/>
        <end position="65"/>
    </location>
</feature>
<evidence type="ECO:0000313" key="2">
    <source>
        <dbReference type="EMBL" id="KDP46277.1"/>
    </source>
</evidence>
<protein>
    <recommendedName>
        <fullName evidence="1">F-box domain-containing protein</fullName>
    </recommendedName>
</protein>
<dbReference type="OrthoDB" id="852277at2759"/>
<dbReference type="InterPro" id="IPR050942">
    <property type="entry name" value="F-box_BR-signaling"/>
</dbReference>
<dbReference type="Gene3D" id="1.20.1280.50">
    <property type="match status" value="1"/>
</dbReference>
<reference evidence="2 3" key="1">
    <citation type="journal article" date="2014" name="PLoS ONE">
        <title>Global Analysis of Gene Expression Profiles in Physic Nut (Jatropha curcas L.) Seedlings Exposed to Salt Stress.</title>
        <authorList>
            <person name="Zhang L."/>
            <person name="Zhang C."/>
            <person name="Wu P."/>
            <person name="Chen Y."/>
            <person name="Li M."/>
            <person name="Jiang H."/>
            <person name="Wu G."/>
        </authorList>
    </citation>
    <scope>NUCLEOTIDE SEQUENCE [LARGE SCALE GENOMIC DNA]</scope>
    <source>
        <strain evidence="3">cv. GZQX0401</strain>
        <tissue evidence="2">Young leaves</tissue>
    </source>
</reference>
<dbReference type="EMBL" id="KK914219">
    <property type="protein sequence ID" value="KDP46277.1"/>
    <property type="molecule type" value="Genomic_DNA"/>
</dbReference>
<dbReference type="SUPFAM" id="SSF81383">
    <property type="entry name" value="F-box domain"/>
    <property type="match status" value="1"/>
</dbReference>
<dbReference type="PANTHER" id="PTHR44259:SF87">
    <property type="entry name" value="F-BOX DOMAIN-CONTAINING PROTEIN"/>
    <property type="match status" value="1"/>
</dbReference>
<dbReference type="InterPro" id="IPR036047">
    <property type="entry name" value="F-box-like_dom_sf"/>
</dbReference>
<gene>
    <name evidence="2" type="ORF">JCGZ_10117</name>
</gene>
<dbReference type="STRING" id="180498.A0A067LD27"/>
<name>A0A067LD27_JATCU</name>
<dbReference type="InterPro" id="IPR001810">
    <property type="entry name" value="F-box_dom"/>
</dbReference>
<dbReference type="SMART" id="SM00256">
    <property type="entry name" value="FBOX"/>
    <property type="match status" value="1"/>
</dbReference>